<proteinExistence type="predicted"/>
<accession>A0A2Z3L9U4</accession>
<protein>
    <submittedName>
        <fullName evidence="1">Uncharacterized protein</fullName>
    </submittedName>
</protein>
<gene>
    <name evidence="1" type="ORF">DK880_00824</name>
</gene>
<name>A0A2Z3L9U4_9BACT</name>
<evidence type="ECO:0000313" key="1">
    <source>
        <dbReference type="EMBL" id="AWN82129.1"/>
    </source>
</evidence>
<dbReference type="AlphaFoldDB" id="A0A2Z3L9U4"/>
<keyword evidence="2" id="KW-1185">Reference proteome</keyword>
<dbReference type="RefSeq" id="WP_109997523.1">
    <property type="nucleotide sequence ID" value="NZ_CP029619.1"/>
</dbReference>
<dbReference type="EMBL" id="CP029619">
    <property type="protein sequence ID" value="AWN82129.1"/>
    <property type="molecule type" value="Genomic_DNA"/>
</dbReference>
<dbReference type="OrthoDB" id="9778341at2"/>
<evidence type="ECO:0000313" key="2">
    <source>
        <dbReference type="Proteomes" id="UP000245872"/>
    </source>
</evidence>
<sequence length="127" mass="14801">MVTVTGKLTRLDNITLFEKSASTKYYSLDHYYIDKTHIGYNINITTDIENKDLDLCIYVTLPIFTSRTDSAKEGSPYWLGKKYTKTISNVLSKEKKETEYNALVQSAQQEFDSTNFQDLLLRFFVWN</sequence>
<reference evidence="1 2" key="1">
    <citation type="submission" date="2018-05" db="EMBL/GenBank/DDBJ databases">
        <title>Candidatus Cardinium hertigii Genome Assembly.</title>
        <authorList>
            <person name="Showmaker K.C."/>
            <person name="Walden K.O."/>
            <person name="Fields C.J."/>
            <person name="Lambert K.N."/>
            <person name="Hudson M.E."/>
        </authorList>
    </citation>
    <scope>NUCLEOTIDE SEQUENCE [LARGE SCALE GENOMIC DNA]</scope>
    <source>
        <strain evidence="2">cHgTN10</strain>
    </source>
</reference>
<dbReference type="Proteomes" id="UP000245872">
    <property type="component" value="Chromosome"/>
</dbReference>
<organism evidence="1 2">
    <name type="scientific">Candidatus Cardinium hertigii</name>
    <dbReference type="NCBI Taxonomy" id="247481"/>
    <lineage>
        <taxon>Bacteria</taxon>
        <taxon>Pseudomonadati</taxon>
        <taxon>Bacteroidota</taxon>
        <taxon>Cytophagia</taxon>
        <taxon>Cytophagales</taxon>
        <taxon>Amoebophilaceae</taxon>
        <taxon>Candidatus Cardinium</taxon>
    </lineage>
</organism>
<dbReference type="KEGG" id="cher:DK880_00824"/>